<dbReference type="PROSITE" id="PS51375">
    <property type="entry name" value="PPR"/>
    <property type="match status" value="7"/>
</dbReference>
<feature type="region of interest" description="Disordered" evidence="4">
    <location>
        <begin position="811"/>
        <end position="872"/>
    </location>
</feature>
<dbReference type="Proteomes" id="UP000316621">
    <property type="component" value="Chromosome 9"/>
</dbReference>
<evidence type="ECO:0000256" key="1">
    <source>
        <dbReference type="ARBA" id="ARBA00006643"/>
    </source>
</evidence>
<keyword evidence="7" id="KW-1185">Reference proteome</keyword>
<gene>
    <name evidence="6" type="ORF">C5167_000602</name>
</gene>
<dbReference type="EMBL" id="CM010723">
    <property type="protein sequence ID" value="RZC76491.1"/>
    <property type="molecule type" value="Genomic_DNA"/>
</dbReference>
<accession>A0A4Y7KWK6</accession>
<dbReference type="GO" id="GO:0009451">
    <property type="term" value="P:RNA modification"/>
    <property type="evidence" value="ECO:0007669"/>
    <property type="project" value="InterPro"/>
</dbReference>
<feature type="repeat" description="PPR" evidence="3">
    <location>
        <begin position="106"/>
        <end position="136"/>
    </location>
</feature>
<dbReference type="FunFam" id="1.25.40.10:FF:000690">
    <property type="entry name" value="Pentatricopeptide repeat-containing protein"/>
    <property type="match status" value="1"/>
</dbReference>
<dbReference type="FunFam" id="1.25.40.10:FF:000343">
    <property type="entry name" value="Pentatricopeptide repeat-containing protein At3g58590"/>
    <property type="match status" value="1"/>
</dbReference>
<dbReference type="InterPro" id="IPR011990">
    <property type="entry name" value="TPR-like_helical_dom_sf"/>
</dbReference>
<sequence>MPERNVFSTNLLISGYVKAGDIFSARDLFDRTVNQNAVTWTILIGGYARRNETSEVFKLFSEMRKSGIDPDHVTIVTVLSACNDPTIMNQETRIHGLVVKMGHKWSVVVCNALVDSYCKSHCLDSASRIFEDMEKRDCVTYNAMITGYGKEGYNAKSVEIFVEMQHHGFKPSDFTFAAVLGSCVGLNDLSLGQQVHCFIVKTNFVRDVFVSNALLDFYSKLDKVICWKKLFDEMPYLDGVSYNIMITGYAWYGQYKECLEVFRKLQLTGFDRKQFPFATLLSTATALHDLQMGRQIHAQVVVTIPESEAEVINSLIGMYVKCGTLDEAKMVFRNHSNRNAISWTSMISSYVQKELNEEALNLFIDMCKVGVNADQSTLASVLKAAANLGSLGLGKQLHSYIIRSGFMSNVFAGSALLDAYANCGSTEDATQTFDEMPEQNIITWNAMIAAYARNGDGEATFKSFKELEKSGLQPDQVTFLSILSACSHCGLVTEGLQYFDCMSRIYKLDPLRKHYACMVDILARNGLFEEVERMMSEMPYEPDEIMLTSILSSCKVHKNKELGIKIANQLFKMDLKDGGAYVILSNFYAEAGNWDEVAKVKKAMKDRGVKKVPAMSWVDIKQTTHSFSSNDKTHPQFSEISQKLDYLSKEMEKHGYRADTSCYHHNVEEGTKAESLMYHSERLAIAYALISTRPGSTIHVKKNLRACVDCHAAIKLISKIERREIVVRDASRYHHFRNGFCSCGDYCTPENGHRNPSRERAAKEVALSGKDEEWFRREYGDRLHAYNYPAKRYDNQGGRFNNDMRVGYNPNPRFERRPNYPPFDDVKLPRLNAPIEKDGDKDPIQSNKKTRRKPGKLGIKVENAMRQVQESH</sequence>
<feature type="repeat" description="PPR" evidence="3">
    <location>
        <begin position="577"/>
        <end position="611"/>
    </location>
</feature>
<dbReference type="Pfam" id="PF20430">
    <property type="entry name" value="Eplus_motif"/>
    <property type="match status" value="1"/>
</dbReference>
<feature type="repeat" description="PPR" evidence="3">
    <location>
        <begin position="137"/>
        <end position="171"/>
    </location>
</feature>
<comment type="similarity">
    <text evidence="1">Belongs to the PPR family. PCMP-H subfamily.</text>
</comment>
<evidence type="ECO:0000256" key="4">
    <source>
        <dbReference type="SAM" id="MobiDB-lite"/>
    </source>
</evidence>
<protein>
    <recommendedName>
        <fullName evidence="5">DYW domain-containing protein</fullName>
    </recommendedName>
</protein>
<dbReference type="OMA" id="FERMIHS"/>
<dbReference type="FunFam" id="1.25.40.10:FF:000436">
    <property type="entry name" value="Pentatricopeptide repeat-containing protein At5g39350 family"/>
    <property type="match status" value="1"/>
</dbReference>
<evidence type="ECO:0000256" key="3">
    <source>
        <dbReference type="PROSITE-ProRule" id="PRU00708"/>
    </source>
</evidence>
<dbReference type="Gene3D" id="1.25.40.10">
    <property type="entry name" value="Tetratricopeptide repeat domain"/>
    <property type="match status" value="5"/>
</dbReference>
<dbReference type="GO" id="GO:0008270">
    <property type="term" value="F:zinc ion binding"/>
    <property type="evidence" value="ECO:0007669"/>
    <property type="project" value="InterPro"/>
</dbReference>
<dbReference type="InterPro" id="IPR046849">
    <property type="entry name" value="E2_motif"/>
</dbReference>
<evidence type="ECO:0000313" key="6">
    <source>
        <dbReference type="EMBL" id="RZC76491.1"/>
    </source>
</evidence>
<feature type="repeat" description="PPR" evidence="3">
    <location>
        <begin position="36"/>
        <end position="70"/>
    </location>
</feature>
<dbReference type="NCBIfam" id="TIGR00756">
    <property type="entry name" value="PPR"/>
    <property type="match status" value="5"/>
</dbReference>
<dbReference type="InterPro" id="IPR046848">
    <property type="entry name" value="E_motif"/>
</dbReference>
<feature type="compositionally biased region" description="Basic and acidic residues" evidence="4">
    <location>
        <begin position="813"/>
        <end position="828"/>
    </location>
</feature>
<evidence type="ECO:0000256" key="2">
    <source>
        <dbReference type="ARBA" id="ARBA00022737"/>
    </source>
</evidence>
<organism evidence="6 7">
    <name type="scientific">Papaver somniferum</name>
    <name type="common">Opium poppy</name>
    <dbReference type="NCBI Taxonomy" id="3469"/>
    <lineage>
        <taxon>Eukaryota</taxon>
        <taxon>Viridiplantae</taxon>
        <taxon>Streptophyta</taxon>
        <taxon>Embryophyta</taxon>
        <taxon>Tracheophyta</taxon>
        <taxon>Spermatophyta</taxon>
        <taxon>Magnoliopsida</taxon>
        <taxon>Ranunculales</taxon>
        <taxon>Papaveraceae</taxon>
        <taxon>Papaveroideae</taxon>
        <taxon>Papaver</taxon>
    </lineage>
</organism>
<evidence type="ECO:0000313" key="7">
    <source>
        <dbReference type="Proteomes" id="UP000316621"/>
    </source>
</evidence>
<dbReference type="InterPro" id="IPR032867">
    <property type="entry name" value="DYW_dom"/>
</dbReference>
<evidence type="ECO:0000259" key="5">
    <source>
        <dbReference type="Pfam" id="PF14432"/>
    </source>
</evidence>
<proteinExistence type="inferred from homology"/>
<feature type="repeat" description="PPR" evidence="3">
    <location>
        <begin position="238"/>
        <end position="272"/>
    </location>
</feature>
<dbReference type="PANTHER" id="PTHR47926">
    <property type="entry name" value="PENTATRICOPEPTIDE REPEAT-CONTAINING PROTEIN"/>
    <property type="match status" value="1"/>
</dbReference>
<dbReference type="Pfam" id="PF01535">
    <property type="entry name" value="PPR"/>
    <property type="match status" value="4"/>
</dbReference>
<dbReference type="Pfam" id="PF14432">
    <property type="entry name" value="DYW_deaminase"/>
    <property type="match status" value="1"/>
</dbReference>
<dbReference type="Pfam" id="PF13041">
    <property type="entry name" value="PPR_2"/>
    <property type="match status" value="4"/>
</dbReference>
<dbReference type="AlphaFoldDB" id="A0A4Y7KWK6"/>
<dbReference type="InterPro" id="IPR002885">
    <property type="entry name" value="PPR_rpt"/>
</dbReference>
<dbReference type="STRING" id="3469.A0A4Y7KWK6"/>
<dbReference type="GO" id="GO:0003729">
    <property type="term" value="F:mRNA binding"/>
    <property type="evidence" value="ECO:0007669"/>
    <property type="project" value="UniProtKB-ARBA"/>
</dbReference>
<name>A0A4Y7KWK6_PAPSO</name>
<feature type="domain" description="DYW" evidence="5">
    <location>
        <begin position="655"/>
        <end position="746"/>
    </location>
</feature>
<dbReference type="InterPro" id="IPR046960">
    <property type="entry name" value="PPR_At4g14850-like_plant"/>
</dbReference>
<reference evidence="6 7" key="1">
    <citation type="journal article" date="2018" name="Science">
        <title>The opium poppy genome and morphinan production.</title>
        <authorList>
            <person name="Guo L."/>
            <person name="Winzer T."/>
            <person name="Yang X."/>
            <person name="Li Y."/>
            <person name="Ning Z."/>
            <person name="He Z."/>
            <person name="Teodor R."/>
            <person name="Lu Y."/>
            <person name="Bowser T.A."/>
            <person name="Graham I.A."/>
            <person name="Ye K."/>
        </authorList>
    </citation>
    <scope>NUCLEOTIDE SEQUENCE [LARGE SCALE GENOMIC DNA]</scope>
    <source>
        <strain evidence="7">cv. HN1</strain>
        <tissue evidence="6">Leaves</tissue>
    </source>
</reference>
<dbReference type="Pfam" id="PF20431">
    <property type="entry name" value="E_motif"/>
    <property type="match status" value="1"/>
</dbReference>
<dbReference type="Gramene" id="RZC76491">
    <property type="protein sequence ID" value="RZC76491"/>
    <property type="gene ID" value="C5167_000602"/>
</dbReference>
<feature type="repeat" description="PPR" evidence="3">
    <location>
        <begin position="440"/>
        <end position="474"/>
    </location>
</feature>
<feature type="repeat" description="PPR" evidence="3">
    <location>
        <begin position="339"/>
        <end position="373"/>
    </location>
</feature>
<keyword evidence="2" id="KW-0677">Repeat</keyword>